<evidence type="ECO:0000313" key="3">
    <source>
        <dbReference type="RefSeq" id="XP_024890359.1"/>
    </source>
</evidence>
<dbReference type="AlphaFoldDB" id="A0A6J1R5S0"/>
<protein>
    <submittedName>
        <fullName evidence="3">Flocculation protein FLO11-like</fullName>
    </submittedName>
</protein>
<feature type="compositionally biased region" description="Pro residues" evidence="1">
    <location>
        <begin position="178"/>
        <end position="213"/>
    </location>
</feature>
<evidence type="ECO:0000256" key="1">
    <source>
        <dbReference type="SAM" id="MobiDB-lite"/>
    </source>
</evidence>
<dbReference type="Proteomes" id="UP000504618">
    <property type="component" value="Unplaced"/>
</dbReference>
<feature type="region of interest" description="Disordered" evidence="1">
    <location>
        <begin position="162"/>
        <end position="213"/>
    </location>
</feature>
<proteinExistence type="predicted"/>
<gene>
    <name evidence="3" type="primary">LOC112466491</name>
</gene>
<organism evidence="2 3">
    <name type="scientific">Temnothorax curvispinosus</name>
    <dbReference type="NCBI Taxonomy" id="300111"/>
    <lineage>
        <taxon>Eukaryota</taxon>
        <taxon>Metazoa</taxon>
        <taxon>Ecdysozoa</taxon>
        <taxon>Arthropoda</taxon>
        <taxon>Hexapoda</taxon>
        <taxon>Insecta</taxon>
        <taxon>Pterygota</taxon>
        <taxon>Neoptera</taxon>
        <taxon>Endopterygota</taxon>
        <taxon>Hymenoptera</taxon>
        <taxon>Apocrita</taxon>
        <taxon>Aculeata</taxon>
        <taxon>Formicoidea</taxon>
        <taxon>Formicidae</taxon>
        <taxon>Myrmicinae</taxon>
        <taxon>Temnothorax</taxon>
    </lineage>
</organism>
<feature type="region of interest" description="Disordered" evidence="1">
    <location>
        <begin position="229"/>
        <end position="379"/>
    </location>
</feature>
<dbReference type="RefSeq" id="XP_024890359.1">
    <property type="nucleotide sequence ID" value="XM_025034591.1"/>
</dbReference>
<reference evidence="3" key="1">
    <citation type="submission" date="2025-08" db="UniProtKB">
        <authorList>
            <consortium name="RefSeq"/>
        </authorList>
    </citation>
    <scope>IDENTIFICATION</scope>
    <source>
        <tissue evidence="3">Whole body</tissue>
    </source>
</reference>
<dbReference type="PRINTS" id="PR01217">
    <property type="entry name" value="PRICHEXTENSN"/>
</dbReference>
<feature type="region of interest" description="Disordered" evidence="1">
    <location>
        <begin position="515"/>
        <end position="535"/>
    </location>
</feature>
<accession>A0A6J1R5S0</accession>
<evidence type="ECO:0000313" key="2">
    <source>
        <dbReference type="Proteomes" id="UP000504618"/>
    </source>
</evidence>
<dbReference type="GeneID" id="112466491"/>
<sequence>MCEFQKGSVLAWYWCQNYQYWLTILDQYKLRSGSLLGQCRNDNTGPSLGANFGPTQSTSTGTTLIASIGLTLGANFGPIQSTSTGTTLIASIGLTLGANFGPTQSTILRRYSPQNRIWLHGSTGHRDWHNTDLAVYPYWGSTTHQVLAANIVPLLGHTDNSGRSPTFAHGRQDYKLTSPPPLPPPTPPPPPPPPPPLPPPPTTPPLTTPPTPRQLPRIIWQETVVPAATTTTTTPPPPTTPPTPTPTPLPPPTPPPPPPPPTPSPPPTPTPTPPPPTTTPPPPPTPTPSPPPTPTPTPPPPTTTPPSPPTPTPTPPPPTTTPSPSLTPPPPIPTPTPSTSGGRSSARSSSWSSSSWSSSSSSSSSARRSSSSSASSASTYLPTDELRIFNPISVELDLRDMSGVLIESDVDSILVAATTLEPFVCKTVMTVETRPPAIHRCANVKLTTYLNNREKFQPLRSATFVARPDEASAKRIWYECKLATVDQRLLYMLFQTEGDSTATQAEIEATAAVSDSDSEQPAFRRSSGRERDRPLRRATSSFIRDVIIAAAKNLPTSTVTARTGITATEYEVARKFNVAQQDFGRYARLVTQQLSSLDLLNTHGIHVVRFYQCMHGLRLPCEHAA</sequence>
<name>A0A6J1R5S0_9HYME</name>
<feature type="compositionally biased region" description="Pro residues" evidence="1">
    <location>
        <begin position="234"/>
        <end position="336"/>
    </location>
</feature>
<keyword evidence="2" id="KW-1185">Reference proteome</keyword>
<feature type="compositionally biased region" description="Low complexity" evidence="1">
    <location>
        <begin position="337"/>
        <end position="379"/>
    </location>
</feature>